<keyword evidence="6" id="KW-0732">Signal</keyword>
<reference evidence="8" key="1">
    <citation type="submission" date="2016-11" db="UniProtKB">
        <authorList>
            <consortium name="WormBaseParasite"/>
        </authorList>
    </citation>
    <scope>IDENTIFICATION</scope>
    <source>
        <strain evidence="8">pt0022</strain>
    </source>
</reference>
<accession>A0A1I8EBJ5</accession>
<dbReference type="SUPFAM" id="SSF53187">
    <property type="entry name" value="Zn-dependent exopeptidases"/>
    <property type="match status" value="1"/>
</dbReference>
<dbReference type="InterPro" id="IPR040234">
    <property type="entry name" value="QC/QCL"/>
</dbReference>
<sequence length="247" mass="28252">MTFVSLHFSKVAFLFYFILNQRAVRTQWRQSRQIDNLAGAADKQGLQWSRSSLEKFCLMNDRQKFRELLEPILVPRIVGTQSHEEVAGHLSRTLSALGFTIEWDLFDEATPLGMKSFRTLIATHDPSVPRRLVLACHYDSKVLEGKIFIGATDSAVPCAMLLEMARTLGPYLHNRQRRDLFILLDLLGAPNPLLHYFHGFSSKSAFLEMMKIEMELKKTGCLHPLQPIFQPRTIYNAECATGGRRKQ</sequence>
<dbReference type="STRING" id="6293.A0A1I8EBJ5"/>
<dbReference type="GO" id="GO:0016603">
    <property type="term" value="F:glutaminyl-peptide cyclotransferase activity"/>
    <property type="evidence" value="ECO:0007669"/>
    <property type="project" value="UniProtKB-EC"/>
</dbReference>
<keyword evidence="5" id="KW-0012">Acyltransferase</keyword>
<feature type="chain" id="PRO_5009318081" description="glutaminyl-peptide cyclotransferase" evidence="6">
    <location>
        <begin position="27"/>
        <end position="247"/>
    </location>
</feature>
<organism evidence="8">
    <name type="scientific">Wuchereria bancrofti</name>
    <dbReference type="NCBI Taxonomy" id="6293"/>
    <lineage>
        <taxon>Eukaryota</taxon>
        <taxon>Metazoa</taxon>
        <taxon>Ecdysozoa</taxon>
        <taxon>Nematoda</taxon>
        <taxon>Chromadorea</taxon>
        <taxon>Rhabditida</taxon>
        <taxon>Spirurina</taxon>
        <taxon>Spiruromorpha</taxon>
        <taxon>Filarioidea</taxon>
        <taxon>Onchocercidae</taxon>
        <taxon>Wuchereria</taxon>
    </lineage>
</organism>
<dbReference type="PANTHER" id="PTHR12283:SF6">
    <property type="entry name" value="GLUTAMINYL-PEPTIDE CYCLOTRANSFERASE-RELATED"/>
    <property type="match status" value="1"/>
</dbReference>
<dbReference type="Pfam" id="PF04389">
    <property type="entry name" value="Peptidase_M28"/>
    <property type="match status" value="1"/>
</dbReference>
<dbReference type="WBParaSite" id="maker-PairedContig_1303-snap-gene-3.16-mRNA-1">
    <property type="protein sequence ID" value="maker-PairedContig_1303-snap-gene-3.16-mRNA-1"/>
    <property type="gene ID" value="maker-PairedContig_1303-snap-gene-3.16"/>
</dbReference>
<comment type="catalytic activity">
    <reaction evidence="1">
        <text>N-terminal L-glutaminyl-[peptide] = N-terminal 5-oxo-L-prolyl-[peptide] + NH4(+)</text>
        <dbReference type="Rhea" id="RHEA:23652"/>
        <dbReference type="Rhea" id="RHEA-COMP:11736"/>
        <dbReference type="Rhea" id="RHEA-COMP:11846"/>
        <dbReference type="ChEBI" id="CHEBI:28938"/>
        <dbReference type="ChEBI" id="CHEBI:64722"/>
        <dbReference type="ChEBI" id="CHEBI:87215"/>
        <dbReference type="EC" id="2.3.2.5"/>
    </reaction>
</comment>
<evidence type="ECO:0000256" key="5">
    <source>
        <dbReference type="ARBA" id="ARBA00023315"/>
    </source>
</evidence>
<dbReference type="InterPro" id="IPR007484">
    <property type="entry name" value="Peptidase_M28"/>
</dbReference>
<feature type="signal peptide" evidence="6">
    <location>
        <begin position="1"/>
        <end position="26"/>
    </location>
</feature>
<evidence type="ECO:0000256" key="2">
    <source>
        <dbReference type="ARBA" id="ARBA00006014"/>
    </source>
</evidence>
<proteinExistence type="inferred from homology"/>
<keyword evidence="4" id="KW-0808">Transferase</keyword>
<evidence type="ECO:0000313" key="8">
    <source>
        <dbReference type="WBParaSite" id="maker-PairedContig_1303-snap-gene-3.16-mRNA-1"/>
    </source>
</evidence>
<dbReference type="PANTHER" id="PTHR12283">
    <property type="entry name" value="GLUTAMINYL-PEPTIDE CYCLOTRANSFERASE"/>
    <property type="match status" value="1"/>
</dbReference>
<evidence type="ECO:0000259" key="7">
    <source>
        <dbReference type="Pfam" id="PF04389"/>
    </source>
</evidence>
<dbReference type="GO" id="GO:0008270">
    <property type="term" value="F:zinc ion binding"/>
    <property type="evidence" value="ECO:0007669"/>
    <property type="project" value="TreeGrafter"/>
</dbReference>
<comment type="similarity">
    <text evidence="2">Belongs to the glutaminyl-peptide cyclotransferase family.</text>
</comment>
<evidence type="ECO:0000256" key="3">
    <source>
        <dbReference type="ARBA" id="ARBA00012012"/>
    </source>
</evidence>
<dbReference type="EC" id="2.3.2.5" evidence="3"/>
<dbReference type="AlphaFoldDB" id="A0A1I8EBJ5"/>
<feature type="domain" description="Peptidase M28" evidence="7">
    <location>
        <begin position="120"/>
        <end position="176"/>
    </location>
</feature>
<evidence type="ECO:0000256" key="1">
    <source>
        <dbReference type="ARBA" id="ARBA00000001"/>
    </source>
</evidence>
<evidence type="ECO:0000256" key="6">
    <source>
        <dbReference type="SAM" id="SignalP"/>
    </source>
</evidence>
<protein>
    <recommendedName>
        <fullName evidence="3">glutaminyl-peptide cyclotransferase</fullName>
        <ecNumber evidence="3">2.3.2.5</ecNumber>
    </recommendedName>
</protein>
<evidence type="ECO:0000256" key="4">
    <source>
        <dbReference type="ARBA" id="ARBA00022679"/>
    </source>
</evidence>
<dbReference type="Gene3D" id="3.40.630.10">
    <property type="entry name" value="Zn peptidases"/>
    <property type="match status" value="1"/>
</dbReference>
<name>A0A1I8EBJ5_WUCBA</name>